<keyword evidence="6 7" id="KW-0143">Chaperone</keyword>
<dbReference type="GO" id="GO:0051082">
    <property type="term" value="F:unfolded protein binding"/>
    <property type="evidence" value="ECO:0007669"/>
    <property type="project" value="InterPro"/>
</dbReference>
<dbReference type="NCBIfam" id="NF001413">
    <property type="entry name" value="PRK00290.1"/>
    <property type="match status" value="1"/>
</dbReference>
<keyword evidence="3 7" id="KW-0547">Nucleotide-binding</keyword>
<evidence type="ECO:0000256" key="5">
    <source>
        <dbReference type="ARBA" id="ARBA00023016"/>
    </source>
</evidence>
<dbReference type="InterPro" id="IPR013126">
    <property type="entry name" value="Hsp_70_fam"/>
</dbReference>
<evidence type="ECO:0000256" key="7">
    <source>
        <dbReference type="HAMAP-Rule" id="MF_00332"/>
    </source>
</evidence>
<dbReference type="FunFam" id="3.30.420.40:FF:000071">
    <property type="entry name" value="Molecular chaperone DnaK"/>
    <property type="match status" value="1"/>
</dbReference>
<dbReference type="EMBL" id="BNBD01000004">
    <property type="protein sequence ID" value="GHF44471.1"/>
    <property type="molecule type" value="Genomic_DNA"/>
</dbReference>
<proteinExistence type="evidence at transcript level"/>
<dbReference type="PROSITE" id="PS00329">
    <property type="entry name" value="HSP70_2"/>
    <property type="match status" value="1"/>
</dbReference>
<dbReference type="FunFam" id="3.90.640.10:FF:000003">
    <property type="entry name" value="Molecular chaperone DnaK"/>
    <property type="match status" value="1"/>
</dbReference>
<accession>A0A919B2X7</accession>
<evidence type="ECO:0000313" key="12">
    <source>
        <dbReference type="Proteomes" id="UP000638313"/>
    </source>
</evidence>
<comment type="caution">
    <text evidence="11">The sequence shown here is derived from an EMBL/GenBank/DDBJ whole genome shotgun (WGS) entry which is preliminary data.</text>
</comment>
<feature type="compositionally biased region" description="Basic and acidic residues" evidence="10">
    <location>
        <begin position="489"/>
        <end position="505"/>
    </location>
</feature>
<dbReference type="HAMAP" id="MF_00332">
    <property type="entry name" value="DnaK"/>
    <property type="match status" value="1"/>
</dbReference>
<name>A0A919B2X7_9ACTN</name>
<dbReference type="PROSITE" id="PS01036">
    <property type="entry name" value="HSP70_3"/>
    <property type="match status" value="1"/>
</dbReference>
<dbReference type="GO" id="GO:0140662">
    <property type="term" value="F:ATP-dependent protein folding chaperone"/>
    <property type="evidence" value="ECO:0007669"/>
    <property type="project" value="InterPro"/>
</dbReference>
<feature type="region of interest" description="Disordered" evidence="10">
    <location>
        <begin position="489"/>
        <end position="509"/>
    </location>
</feature>
<evidence type="ECO:0000256" key="3">
    <source>
        <dbReference type="ARBA" id="ARBA00022741"/>
    </source>
</evidence>
<dbReference type="Proteomes" id="UP000638313">
    <property type="component" value="Unassembled WGS sequence"/>
</dbReference>
<evidence type="ECO:0000256" key="4">
    <source>
        <dbReference type="ARBA" id="ARBA00022840"/>
    </source>
</evidence>
<dbReference type="SUPFAM" id="SSF100920">
    <property type="entry name" value="Heat shock protein 70kD (HSP70), peptide-binding domain"/>
    <property type="match status" value="1"/>
</dbReference>
<dbReference type="FunFam" id="2.60.34.10:FF:000014">
    <property type="entry name" value="Chaperone protein DnaK HSP70"/>
    <property type="match status" value="1"/>
</dbReference>
<keyword evidence="12" id="KW-1185">Reference proteome</keyword>
<reference evidence="11" key="1">
    <citation type="journal article" date="2014" name="Int. J. Syst. Evol. Microbiol.">
        <title>Complete genome sequence of Corynebacterium casei LMG S-19264T (=DSM 44701T), isolated from a smear-ripened cheese.</title>
        <authorList>
            <consortium name="US DOE Joint Genome Institute (JGI-PGF)"/>
            <person name="Walter F."/>
            <person name="Albersmeier A."/>
            <person name="Kalinowski J."/>
            <person name="Ruckert C."/>
        </authorList>
    </citation>
    <scope>NUCLEOTIDE SEQUENCE</scope>
    <source>
        <strain evidence="11">JCM 4059</strain>
    </source>
</reference>
<dbReference type="PANTHER" id="PTHR19375">
    <property type="entry name" value="HEAT SHOCK PROTEIN 70KDA"/>
    <property type="match status" value="1"/>
</dbReference>
<dbReference type="FunFam" id="1.20.1270.10:FF:000001">
    <property type="entry name" value="Molecular chaperone DnaK"/>
    <property type="match status" value="1"/>
</dbReference>
<keyword evidence="9" id="KW-0175">Coiled coil</keyword>
<dbReference type="InterPro" id="IPR018181">
    <property type="entry name" value="Heat_shock_70_CS"/>
</dbReference>
<keyword evidence="4 7" id="KW-0067">ATP-binding</keyword>
<evidence type="ECO:0000256" key="6">
    <source>
        <dbReference type="ARBA" id="ARBA00023186"/>
    </source>
</evidence>
<dbReference type="GO" id="GO:0005524">
    <property type="term" value="F:ATP binding"/>
    <property type="evidence" value="ECO:0007669"/>
    <property type="project" value="UniProtKB-UniRule"/>
</dbReference>
<evidence type="ECO:0000256" key="8">
    <source>
        <dbReference type="RuleBase" id="RU003322"/>
    </source>
</evidence>
<feature type="modified residue" description="Phosphothreonine; by autocatalysis" evidence="7">
    <location>
        <position position="173"/>
    </location>
</feature>
<dbReference type="Gene3D" id="2.60.34.10">
    <property type="entry name" value="Substrate Binding Domain Of DNAk, Chain A, domain 1"/>
    <property type="match status" value="1"/>
</dbReference>
<evidence type="ECO:0000256" key="1">
    <source>
        <dbReference type="ARBA" id="ARBA00007381"/>
    </source>
</evidence>
<dbReference type="Gene3D" id="3.30.30.30">
    <property type="match status" value="1"/>
</dbReference>
<comment type="induction">
    <text evidence="7">By stress conditions e.g. heat shock.</text>
</comment>
<dbReference type="Pfam" id="PF00012">
    <property type="entry name" value="HSP70"/>
    <property type="match status" value="2"/>
</dbReference>
<comment type="similarity">
    <text evidence="1 7 8">Belongs to the heat shock protein 70 family.</text>
</comment>
<sequence length="620" mass="66337">MARAVGIDLGTTNSVVSVLEGGEPTVITNAEGARTTPSVVAFAKNGEVLVGEVAKRQAVTNVDRTIRSVKRHMGTDWKINLDGKDFNPQQISAFILQKLKRDAEAYLGEKVTDAVITVPAYFNDSERQATKEAGEIAGLNVLRIVNEPTAAALAYGLDKDDQTILVFDLGGGTFDVSLLEIGDGVVEVKATNGDNHLGGDDWDQRVVDYLVKQFANGHGVDLSKDKMALQRLREAAEKAKIELSSSTETTINLPYITASAEGPLHLDEKLTRAQFQQLTADLLERCKVPFHNVIKDAGISLSEIDHVVLVGGSTRMPAVAELVKELTGGKEANKGVNPDEVVAIGASLQAGVLKGEVKDVLLLDVTPLSLGIETKGGIMTKLIERNTTIPTKRSEIFTTAEDNQPSVQIQVYQGEREIAAYNKKLGMFELTGLPPAPRGVPQIEVSFDIDANGIMHVTAKDLGTGKEQKMTVTGGSSLPKDEVERMRQEAEQYAEEDTRRREAAETRNQGEQLVYQTEKFLKDNEEKVPAEVKTEVETAVAELKEKLKGEDTGEIRTAIEKVAAVSQKLGQAMYADAQSAHGAAGAAGGAAGAGAGAKADDDVVDAEIIDDEKPKGGASA</sequence>
<feature type="compositionally biased region" description="Gly residues" evidence="10">
    <location>
        <begin position="585"/>
        <end position="595"/>
    </location>
</feature>
<dbReference type="SUPFAM" id="SSF53067">
    <property type="entry name" value="Actin-like ATPase domain"/>
    <property type="match status" value="2"/>
</dbReference>
<dbReference type="InterPro" id="IPR029048">
    <property type="entry name" value="HSP70_C_sf"/>
</dbReference>
<keyword evidence="2 7" id="KW-0597">Phosphoprotein</keyword>
<dbReference type="InterPro" id="IPR012725">
    <property type="entry name" value="Chaperone_DnaK"/>
</dbReference>
<dbReference type="InterPro" id="IPR029047">
    <property type="entry name" value="HSP70_peptide-bd_sf"/>
</dbReference>
<dbReference type="Gene3D" id="3.90.640.10">
    <property type="entry name" value="Actin, Chain A, domain 4"/>
    <property type="match status" value="1"/>
</dbReference>
<gene>
    <name evidence="7 11" type="primary">dnaK</name>
    <name evidence="11" type="ORF">GCM10010218_27290</name>
</gene>
<feature type="region of interest" description="Disordered" evidence="10">
    <location>
        <begin position="580"/>
        <end position="600"/>
    </location>
</feature>
<protein>
    <recommendedName>
        <fullName evidence="7">Chaperone protein DnaK</fullName>
    </recommendedName>
    <alternativeName>
        <fullName evidence="7">HSP70</fullName>
    </alternativeName>
    <alternativeName>
        <fullName evidence="7">Heat shock 70 kDa protein</fullName>
    </alternativeName>
    <alternativeName>
        <fullName evidence="7">Heat shock protein 70</fullName>
    </alternativeName>
</protein>
<dbReference type="PROSITE" id="PS00297">
    <property type="entry name" value="HSP70_1"/>
    <property type="match status" value="1"/>
</dbReference>
<evidence type="ECO:0000313" key="11">
    <source>
        <dbReference type="EMBL" id="GHF44471.1"/>
    </source>
</evidence>
<dbReference type="Gene3D" id="3.30.420.40">
    <property type="match status" value="3"/>
</dbReference>
<evidence type="ECO:0000256" key="9">
    <source>
        <dbReference type="SAM" id="Coils"/>
    </source>
</evidence>
<dbReference type="NCBIfam" id="TIGR02350">
    <property type="entry name" value="prok_dnaK"/>
    <property type="match status" value="1"/>
</dbReference>
<dbReference type="Gene3D" id="1.20.1270.10">
    <property type="match status" value="1"/>
</dbReference>
<keyword evidence="5 7" id="KW-0346">Stress response</keyword>
<dbReference type="CDD" id="cd10234">
    <property type="entry name" value="ASKHA_NBD_HSP70_DnaK-like"/>
    <property type="match status" value="1"/>
</dbReference>
<evidence type="ECO:0000256" key="10">
    <source>
        <dbReference type="SAM" id="MobiDB-lite"/>
    </source>
</evidence>
<reference evidence="11" key="2">
    <citation type="submission" date="2020-09" db="EMBL/GenBank/DDBJ databases">
        <authorList>
            <person name="Sun Q."/>
            <person name="Ohkuma M."/>
        </authorList>
    </citation>
    <scope>NUCLEOTIDE SEQUENCE</scope>
    <source>
        <strain evidence="11">JCM 4059</strain>
    </source>
</reference>
<dbReference type="RefSeq" id="WP_190129773.1">
    <property type="nucleotide sequence ID" value="NZ_BNBD01000004.1"/>
</dbReference>
<evidence type="ECO:0000256" key="2">
    <source>
        <dbReference type="ARBA" id="ARBA00022553"/>
    </source>
</evidence>
<comment type="function">
    <text evidence="7">Acts as a chaperone.</text>
</comment>
<organism evidence="11 12">
    <name type="scientific">Streptomyces mashuensis</name>
    <dbReference type="NCBI Taxonomy" id="33904"/>
    <lineage>
        <taxon>Bacteria</taxon>
        <taxon>Bacillati</taxon>
        <taxon>Actinomycetota</taxon>
        <taxon>Actinomycetes</taxon>
        <taxon>Kitasatosporales</taxon>
        <taxon>Streptomycetaceae</taxon>
        <taxon>Streptomyces</taxon>
    </lineage>
</organism>
<dbReference type="PRINTS" id="PR00301">
    <property type="entry name" value="HEATSHOCK70"/>
</dbReference>
<feature type="coiled-coil region" evidence="9">
    <location>
        <begin position="222"/>
        <end position="249"/>
    </location>
</feature>
<dbReference type="InterPro" id="IPR043129">
    <property type="entry name" value="ATPase_NBD"/>
</dbReference>
<dbReference type="AlphaFoldDB" id="A0A919B2X7"/>